<evidence type="ECO:0000256" key="2">
    <source>
        <dbReference type="PROSITE-ProRule" id="PRU00335"/>
    </source>
</evidence>
<dbReference type="RefSeq" id="WP_309239972.1">
    <property type="nucleotide sequence ID" value="NZ_JBHSXS010000002.1"/>
</dbReference>
<dbReference type="Pfam" id="PF00440">
    <property type="entry name" value="TetR_N"/>
    <property type="match status" value="1"/>
</dbReference>
<keyword evidence="5" id="KW-1185">Reference proteome</keyword>
<organism evidence="4 5">
    <name type="scientific">Actinomadura yumaensis</name>
    <dbReference type="NCBI Taxonomy" id="111807"/>
    <lineage>
        <taxon>Bacteria</taxon>
        <taxon>Bacillati</taxon>
        <taxon>Actinomycetota</taxon>
        <taxon>Actinomycetes</taxon>
        <taxon>Streptosporangiales</taxon>
        <taxon>Thermomonosporaceae</taxon>
        <taxon>Actinomadura</taxon>
    </lineage>
</organism>
<dbReference type="PANTHER" id="PTHR30055:SF226">
    <property type="entry name" value="HTH-TYPE TRANSCRIPTIONAL REGULATOR PKSA"/>
    <property type="match status" value="1"/>
</dbReference>
<comment type="caution">
    <text evidence="4">The sequence shown here is derived from an EMBL/GenBank/DDBJ whole genome shotgun (WGS) entry which is preliminary data.</text>
</comment>
<dbReference type="InterPro" id="IPR001647">
    <property type="entry name" value="HTH_TetR"/>
</dbReference>
<name>A0ABW2CDZ0_9ACTN</name>
<dbReference type="EMBL" id="JBHSXS010000002">
    <property type="protein sequence ID" value="MFC6879385.1"/>
    <property type="molecule type" value="Genomic_DNA"/>
</dbReference>
<dbReference type="Gene3D" id="1.10.357.10">
    <property type="entry name" value="Tetracycline Repressor, domain 2"/>
    <property type="match status" value="1"/>
</dbReference>
<protein>
    <submittedName>
        <fullName evidence="4">TetR/AcrR family transcriptional regulator</fullName>
    </submittedName>
</protein>
<dbReference type="PROSITE" id="PS50977">
    <property type="entry name" value="HTH_TETR_2"/>
    <property type="match status" value="1"/>
</dbReference>
<proteinExistence type="predicted"/>
<evidence type="ECO:0000313" key="4">
    <source>
        <dbReference type="EMBL" id="MFC6879385.1"/>
    </source>
</evidence>
<gene>
    <name evidence="4" type="ORF">ACFQKB_06355</name>
</gene>
<sequence length="207" mass="23207">MRSRTRMYGGRSAEERRAERRRRLLGAALEIWGEQGWAAVTMRGVCARAQLTDRYFYENFADRDALLVAAWDQLRDETVALLLDAIERAPKEPVAQLRAAIEAFVRQLTADPSRARIAFGEHAGSDALERRRRDTLRTFTDLLIVAGRPYFRPDVDEDALRMSVLMGIGGFVELITAWHAGAVPADAQQIIDHSTKVGATLAIPYLP</sequence>
<evidence type="ECO:0000313" key="5">
    <source>
        <dbReference type="Proteomes" id="UP001596380"/>
    </source>
</evidence>
<feature type="domain" description="HTH tetR-type" evidence="3">
    <location>
        <begin position="18"/>
        <end position="78"/>
    </location>
</feature>
<feature type="DNA-binding region" description="H-T-H motif" evidence="2">
    <location>
        <begin position="41"/>
        <end position="60"/>
    </location>
</feature>
<dbReference type="InterPro" id="IPR009057">
    <property type="entry name" value="Homeodomain-like_sf"/>
</dbReference>
<reference evidence="5" key="1">
    <citation type="journal article" date="2019" name="Int. J. Syst. Evol. Microbiol.">
        <title>The Global Catalogue of Microorganisms (GCM) 10K type strain sequencing project: providing services to taxonomists for standard genome sequencing and annotation.</title>
        <authorList>
            <consortium name="The Broad Institute Genomics Platform"/>
            <consortium name="The Broad Institute Genome Sequencing Center for Infectious Disease"/>
            <person name="Wu L."/>
            <person name="Ma J."/>
        </authorList>
    </citation>
    <scope>NUCLEOTIDE SEQUENCE [LARGE SCALE GENOMIC DNA]</scope>
    <source>
        <strain evidence="5">JCM 3369</strain>
    </source>
</reference>
<dbReference type="SUPFAM" id="SSF46689">
    <property type="entry name" value="Homeodomain-like"/>
    <property type="match status" value="1"/>
</dbReference>
<dbReference type="Proteomes" id="UP001596380">
    <property type="component" value="Unassembled WGS sequence"/>
</dbReference>
<evidence type="ECO:0000259" key="3">
    <source>
        <dbReference type="PROSITE" id="PS50977"/>
    </source>
</evidence>
<evidence type="ECO:0000256" key="1">
    <source>
        <dbReference type="ARBA" id="ARBA00023125"/>
    </source>
</evidence>
<keyword evidence="1 2" id="KW-0238">DNA-binding</keyword>
<dbReference type="PANTHER" id="PTHR30055">
    <property type="entry name" value="HTH-TYPE TRANSCRIPTIONAL REGULATOR RUTR"/>
    <property type="match status" value="1"/>
</dbReference>
<dbReference type="InterPro" id="IPR050109">
    <property type="entry name" value="HTH-type_TetR-like_transc_reg"/>
</dbReference>
<accession>A0ABW2CDZ0</accession>